<dbReference type="Proteomes" id="UP001642483">
    <property type="component" value="Unassembled WGS sequence"/>
</dbReference>
<evidence type="ECO:0000313" key="13">
    <source>
        <dbReference type="Proteomes" id="UP001642483"/>
    </source>
</evidence>
<accession>A0ABP0FU30</accession>
<keyword evidence="13" id="KW-1185">Reference proteome</keyword>
<sequence length="360" mass="40761">MMKHKCIVQSKINCIFETAVESVSSQKRPQQNYRVVASNKISVEALQSEISSATATEKLDGTCCYVKEFQGKPALWARLDRKATKAANKRFQKHTRLHREWEKNDKQGCEPKYTWTYPDDMKEVPDCWIAADGVARDKSHGGITPDKNGHVPGWVPVVTDKRQYCWHNTTVDEENSLALILREAGECLELTVQQMDDFLGKTLELIGTCVNGNPYGLGSKDNPFHFLVEHGSILVRECPPIDYHGLKRWFEDGNSASRDIEGIVWHCSDGNMFKIHRHHLGLQWPPSKGSSCEASDVCRNVPSLASREVVVNAGILFDASHTHHNLTRQLQTIRDLHGKIFDSLCHMPLNCVENMKELLE</sequence>
<reference evidence="12 13" key="1">
    <citation type="submission" date="2024-02" db="EMBL/GenBank/DDBJ databases">
        <authorList>
            <person name="Daric V."/>
            <person name="Darras S."/>
        </authorList>
    </citation>
    <scope>NUCLEOTIDE SEQUENCE [LARGE SCALE GENOMIC DNA]</scope>
</reference>
<dbReference type="EC" id="6.5.1.3" evidence="3"/>
<dbReference type="PANTHER" id="PTHR31219">
    <property type="entry name" value="CHROMOSOME 28 C12ORF29 HOMOLOG"/>
    <property type="match status" value="1"/>
</dbReference>
<comment type="catalytic activity">
    <reaction evidence="8">
        <text>ATP + (ribonucleotide)n-3'-hydroxyl + 5'-phospho-(ribonucleotide)m = (ribonucleotide)n+m + AMP + diphosphate.</text>
        <dbReference type="EC" id="6.5.1.3"/>
    </reaction>
</comment>
<evidence type="ECO:0000256" key="3">
    <source>
        <dbReference type="ARBA" id="ARBA00012724"/>
    </source>
</evidence>
<evidence type="ECO:0000256" key="4">
    <source>
        <dbReference type="ARBA" id="ARBA00022598"/>
    </source>
</evidence>
<keyword evidence="5" id="KW-0547">Nucleotide-binding</keyword>
<evidence type="ECO:0000256" key="8">
    <source>
        <dbReference type="ARBA" id="ARBA00034038"/>
    </source>
</evidence>
<comment type="cofactor">
    <cofactor evidence="2">
        <name>Mg(2+)</name>
        <dbReference type="ChEBI" id="CHEBI:18420"/>
    </cofactor>
</comment>
<evidence type="ECO:0000256" key="6">
    <source>
        <dbReference type="ARBA" id="ARBA00022800"/>
    </source>
</evidence>
<dbReference type="Pfam" id="PF17720">
    <property type="entry name" value="RLIG1"/>
    <property type="match status" value="1"/>
</dbReference>
<comment type="function">
    <text evidence="11">Functions as an RNA ligase, in vitro. The ligation reaction entails three nucleotidyl transfer steps. In the first step, the RNA ligase reacts with ATP in the absence of nucleic acid to form a covalent ligase-AMP intermediate and release pyrophosphate. In step 2, the ligase-AMP binds to the nucleic acid and transfers the adenylate to the 5'-PO4 terminus to form an adenylylated intermediate. In step 3, the RNA ligase directs the attack of the 3'-OH on the 5'-phosphoanhydride linkage, resulting in a repaired 3'-5' phosphodiester and release of AMP. Exhibits selectivity for single-stranded RNA substrates and may not have nick-sealing activity on double-stranded DNA-RNA hybrids. May play a role in maintaining RNA integrity under stress conditions, for example in response to reactive oxygen species (ROS).</text>
</comment>
<organism evidence="12 13">
    <name type="scientific">Clavelina lepadiformis</name>
    <name type="common">Light-bulb sea squirt</name>
    <name type="synonym">Ascidia lepadiformis</name>
    <dbReference type="NCBI Taxonomy" id="159417"/>
    <lineage>
        <taxon>Eukaryota</taxon>
        <taxon>Metazoa</taxon>
        <taxon>Chordata</taxon>
        <taxon>Tunicata</taxon>
        <taxon>Ascidiacea</taxon>
        <taxon>Aplousobranchia</taxon>
        <taxon>Clavelinidae</taxon>
        <taxon>Clavelina</taxon>
    </lineage>
</organism>
<evidence type="ECO:0000256" key="11">
    <source>
        <dbReference type="ARBA" id="ARBA00045151"/>
    </source>
</evidence>
<keyword evidence="7" id="KW-0067">ATP-binding</keyword>
<name>A0ABP0FU30_CLALP</name>
<dbReference type="InterPro" id="IPR041211">
    <property type="entry name" value="RLIG1"/>
</dbReference>
<dbReference type="PANTHER" id="PTHR31219:SF2">
    <property type="entry name" value="RNA LIGASE 1"/>
    <property type="match status" value="1"/>
</dbReference>
<proteinExistence type="predicted"/>
<evidence type="ECO:0000256" key="9">
    <source>
        <dbReference type="ARBA" id="ARBA00035168"/>
    </source>
</evidence>
<keyword evidence="4" id="KW-0436">Ligase</keyword>
<comment type="caution">
    <text evidence="12">The sequence shown here is derived from an EMBL/GenBank/DDBJ whole genome shotgun (WGS) entry which is preliminary data.</text>
</comment>
<comment type="cofactor">
    <cofactor evidence="1">
        <name>Mn(2+)</name>
        <dbReference type="ChEBI" id="CHEBI:29035"/>
    </cofactor>
</comment>
<evidence type="ECO:0000256" key="7">
    <source>
        <dbReference type="ARBA" id="ARBA00022840"/>
    </source>
</evidence>
<evidence type="ECO:0000256" key="5">
    <source>
        <dbReference type="ARBA" id="ARBA00022741"/>
    </source>
</evidence>
<evidence type="ECO:0000256" key="2">
    <source>
        <dbReference type="ARBA" id="ARBA00001946"/>
    </source>
</evidence>
<evidence type="ECO:0000313" key="12">
    <source>
        <dbReference type="EMBL" id="CAK8683138.1"/>
    </source>
</evidence>
<keyword evidence="6" id="KW-0692">RNA repair</keyword>
<dbReference type="EMBL" id="CAWYQH010000096">
    <property type="protein sequence ID" value="CAK8683138.1"/>
    <property type="molecule type" value="Genomic_DNA"/>
</dbReference>
<evidence type="ECO:0000256" key="1">
    <source>
        <dbReference type="ARBA" id="ARBA00001936"/>
    </source>
</evidence>
<protein>
    <recommendedName>
        <fullName evidence="9">RNA ligase 1</fullName>
        <ecNumber evidence="3">6.5.1.3</ecNumber>
    </recommendedName>
    <alternativeName>
        <fullName evidence="10">RNA ligase</fullName>
    </alternativeName>
</protein>
<gene>
    <name evidence="12" type="ORF">CVLEPA_LOCUS14240</name>
</gene>
<evidence type="ECO:0000256" key="10">
    <source>
        <dbReference type="ARBA" id="ARBA00035432"/>
    </source>
</evidence>